<reference evidence="2" key="1">
    <citation type="submission" date="2016-11" db="EMBL/GenBank/DDBJ databases">
        <authorList>
            <person name="Jaros S."/>
            <person name="Januszkiewicz K."/>
            <person name="Wedrychowicz H."/>
        </authorList>
    </citation>
    <scope>NUCLEOTIDE SEQUENCE [LARGE SCALE GENOMIC DNA]</scope>
    <source>
        <strain evidence="2">CGMCC 4.3555</strain>
    </source>
</reference>
<protein>
    <submittedName>
        <fullName evidence="1">Uncharacterized protein</fullName>
    </submittedName>
</protein>
<dbReference type="EMBL" id="FRBK01000006">
    <property type="protein sequence ID" value="SHL74074.1"/>
    <property type="molecule type" value="Genomic_DNA"/>
</dbReference>
<proteinExistence type="predicted"/>
<dbReference type="AlphaFoldDB" id="A0A9X8QS87"/>
<gene>
    <name evidence="1" type="ORF">SAMN05216268_10637</name>
</gene>
<sequence>MRRTLTAIRRTIAAALAAGRHLRYTALSGEVAAQVAAGRLVRTGDLLDRLGAGDLPDGQKSWFGRHVAKAYRGMHGGADAVRVWAQHRTTGRWIHVHVYAPAEAALYAGLASYKATRHLTQAQFTEAA</sequence>
<comment type="caution">
    <text evidence="1">The sequence shown here is derived from an EMBL/GenBank/DDBJ whole genome shotgun (WGS) entry which is preliminary data.</text>
</comment>
<organism evidence="1 2">
    <name type="scientific">Streptomyces yunnanensis</name>
    <dbReference type="NCBI Taxonomy" id="156453"/>
    <lineage>
        <taxon>Bacteria</taxon>
        <taxon>Bacillati</taxon>
        <taxon>Actinomycetota</taxon>
        <taxon>Actinomycetes</taxon>
        <taxon>Kitasatosporales</taxon>
        <taxon>Streptomycetaceae</taxon>
        <taxon>Streptomyces</taxon>
    </lineage>
</organism>
<dbReference type="RefSeq" id="WP_073444583.1">
    <property type="nucleotide sequence ID" value="NZ_FRBK01000006.1"/>
</dbReference>
<evidence type="ECO:0000313" key="1">
    <source>
        <dbReference type="EMBL" id="SHL74074.1"/>
    </source>
</evidence>
<dbReference type="Proteomes" id="UP000184388">
    <property type="component" value="Unassembled WGS sequence"/>
</dbReference>
<evidence type="ECO:0000313" key="2">
    <source>
        <dbReference type="Proteomes" id="UP000184388"/>
    </source>
</evidence>
<accession>A0A9X8QS87</accession>
<name>A0A9X8QS87_9ACTN</name>